<dbReference type="Pfam" id="PF00400">
    <property type="entry name" value="WD40"/>
    <property type="match status" value="4"/>
</dbReference>
<dbReference type="SMART" id="SM00717">
    <property type="entry name" value="SANT"/>
    <property type="match status" value="1"/>
</dbReference>
<protein>
    <submittedName>
        <fullName evidence="5">WD40-repeat-containing domain protein</fullName>
    </submittedName>
</protein>
<dbReference type="PANTHER" id="PTHR19842:SF2">
    <property type="entry name" value="WD REPEAT PROTEIN (AFU_ORTHOLOGUE AFUA_5G04300)"/>
    <property type="match status" value="1"/>
</dbReference>
<keyword evidence="2" id="KW-0853">WD repeat</keyword>
<evidence type="ECO:0000313" key="5">
    <source>
        <dbReference type="EMBL" id="KAF2478662.1"/>
    </source>
</evidence>
<feature type="repeat" description="WD" evidence="2">
    <location>
        <begin position="658"/>
        <end position="683"/>
    </location>
</feature>
<dbReference type="InterPro" id="IPR037588">
    <property type="entry name" value="MLST8"/>
</dbReference>
<dbReference type="Gene3D" id="2.130.10.10">
    <property type="entry name" value="YVTN repeat-like/Quinoprotein amine dehydrogenase"/>
    <property type="match status" value="1"/>
</dbReference>
<evidence type="ECO:0000256" key="2">
    <source>
        <dbReference type="PROSITE-ProRule" id="PRU00221"/>
    </source>
</evidence>
<dbReference type="InterPro" id="IPR001005">
    <property type="entry name" value="SANT/Myb"/>
</dbReference>
<evidence type="ECO:0000256" key="1">
    <source>
        <dbReference type="ARBA" id="ARBA00009890"/>
    </source>
</evidence>
<dbReference type="GO" id="GO:0031932">
    <property type="term" value="C:TORC2 complex"/>
    <property type="evidence" value="ECO:0007669"/>
    <property type="project" value="InterPro"/>
</dbReference>
<dbReference type="GO" id="GO:0032956">
    <property type="term" value="P:regulation of actin cytoskeleton organization"/>
    <property type="evidence" value="ECO:0007669"/>
    <property type="project" value="TreeGrafter"/>
</dbReference>
<feature type="region of interest" description="Disordered" evidence="3">
    <location>
        <begin position="825"/>
        <end position="850"/>
    </location>
</feature>
<dbReference type="GeneID" id="54476775"/>
<feature type="compositionally biased region" description="Polar residues" evidence="3">
    <location>
        <begin position="184"/>
        <end position="194"/>
    </location>
</feature>
<dbReference type="SUPFAM" id="SSF46689">
    <property type="entry name" value="Homeodomain-like"/>
    <property type="match status" value="1"/>
</dbReference>
<evidence type="ECO:0000313" key="6">
    <source>
        <dbReference type="Proteomes" id="UP000799767"/>
    </source>
</evidence>
<dbReference type="PROSITE" id="PS50082">
    <property type="entry name" value="WD_REPEATS_2"/>
    <property type="match status" value="1"/>
</dbReference>
<dbReference type="Gene3D" id="1.10.10.60">
    <property type="entry name" value="Homeodomain-like"/>
    <property type="match status" value="1"/>
</dbReference>
<sequence>MTASASKTHTGSSRRYTDVTGTFEDERVQLSPSAGVGARSAFSSANVPSAKRRRVDDPPAYISPSARFQERTQPVALTASQPVPVNAHSFRPTRPTQSIQPVQPTQPTQPAQPAQPTQPDVSSGRHGDVYTPAEDALLVKLKEVEGHHWNTIFSRFPNRTPGSVQVRYSAIKKRRAAEIAKPSSARSKSTTQPHAATPVLEDSDGVGRQRQRRRRNNEASVLSGFISWADLKNGRLADVDEPSSTERSSPERDYAQFVGECLHPKSLGRLLRQRELGNGLQARSIPNELKEHALKTVGPRKYYKGTSGDVVCVAWASDGNRFAAGSIALTDERSMQYNQSCNLLVGDCERSLLQELPDHHIPRPKLDPGSSNVNALHSMRETQDPRLFMTIASVQFSPDDQTLYSAGSDAKVRAYSVGPGRASLQYELEHSAPLDLISVSNSNVLATACHQAADGSIAIFNGPERVQSLSPSRMGPQTDTAIYPSALRWGTAAHHSHYLLAGFSIDSLDAERTDAGEILLWDARAEDRLKVSGDTRNVFDIAWNPNPSPASSVFAVASTRGSEKVSRGTRSVVCCYTGQGNSAAKGIAYECPASDINDVIYCQHDQNLIAAGATDGKVYVWDQRFARRDCKPLHILEHGATLNVLDHDRERELADTGVRFISWGATGSRLYTGSSDGVVKVWNPYRSTDGAHIKDVATFTSAVMSGAFSPDYRDLLIGEDQGRINWLSVGYDDRPVRSMPRFELESAPSPVVLNERDPPFVAARELLHSSQIALKPMGDLPKRQAVQGPRYQGPFLAASASELQEAQQQYYDALYRQQEAHSTASMIEPNPNDNDDNDDNEQRVQQAKKHFQEAEAKLSLVWGGIDDAATLLPQAEANQLALQCRARNCLTFDAADESCKLDCNYLPASIDVVPDSQRSESRIPAALRAIAPPLPDETTDLPHEDLVEAGYTHKCMSYSRSVSDALGGSMG</sequence>
<dbReference type="InterPro" id="IPR001680">
    <property type="entry name" value="WD40_rpt"/>
</dbReference>
<feature type="region of interest" description="Disordered" evidence="3">
    <location>
        <begin position="1"/>
        <end position="129"/>
    </location>
</feature>
<dbReference type="Proteomes" id="UP000799767">
    <property type="component" value="Unassembled WGS sequence"/>
</dbReference>
<feature type="compositionally biased region" description="Low complexity" evidence="3">
    <location>
        <begin position="95"/>
        <end position="119"/>
    </location>
</feature>
<feature type="region of interest" description="Disordered" evidence="3">
    <location>
        <begin position="175"/>
        <end position="218"/>
    </location>
</feature>
<dbReference type="InterPro" id="IPR009057">
    <property type="entry name" value="Homeodomain-like_sf"/>
</dbReference>
<dbReference type="SUPFAM" id="SSF50978">
    <property type="entry name" value="WD40 repeat-like"/>
    <property type="match status" value="1"/>
</dbReference>
<dbReference type="InterPro" id="IPR036322">
    <property type="entry name" value="WD40_repeat_dom_sf"/>
</dbReference>
<dbReference type="AlphaFoldDB" id="A0A6A6PFC8"/>
<dbReference type="PANTHER" id="PTHR19842">
    <property type="entry name" value="G BETA-LIKE PROTEIN GBL"/>
    <property type="match status" value="1"/>
</dbReference>
<keyword evidence="6" id="KW-1185">Reference proteome</keyword>
<dbReference type="GO" id="GO:0031931">
    <property type="term" value="C:TORC1 complex"/>
    <property type="evidence" value="ECO:0007669"/>
    <property type="project" value="InterPro"/>
</dbReference>
<feature type="domain" description="Myb-like" evidence="4">
    <location>
        <begin position="126"/>
        <end position="174"/>
    </location>
</feature>
<comment type="similarity">
    <text evidence="1">Belongs to the WD repeat LST8 family.</text>
</comment>
<dbReference type="CDD" id="cd00167">
    <property type="entry name" value="SANT"/>
    <property type="match status" value="1"/>
</dbReference>
<evidence type="ECO:0000259" key="4">
    <source>
        <dbReference type="SMART" id="SM00717"/>
    </source>
</evidence>
<dbReference type="InterPro" id="IPR015943">
    <property type="entry name" value="WD40/YVTN_repeat-like_dom_sf"/>
</dbReference>
<dbReference type="OrthoDB" id="10248252at2759"/>
<dbReference type="EMBL" id="MU001643">
    <property type="protein sequence ID" value="KAF2478662.1"/>
    <property type="molecule type" value="Genomic_DNA"/>
</dbReference>
<reference evidence="5" key="1">
    <citation type="journal article" date="2020" name="Stud. Mycol.">
        <title>101 Dothideomycetes genomes: a test case for predicting lifestyles and emergence of pathogens.</title>
        <authorList>
            <person name="Haridas S."/>
            <person name="Albert R."/>
            <person name="Binder M."/>
            <person name="Bloem J."/>
            <person name="Labutti K."/>
            <person name="Salamov A."/>
            <person name="Andreopoulos B."/>
            <person name="Baker S."/>
            <person name="Barry K."/>
            <person name="Bills G."/>
            <person name="Bluhm B."/>
            <person name="Cannon C."/>
            <person name="Castanera R."/>
            <person name="Culley D."/>
            <person name="Daum C."/>
            <person name="Ezra D."/>
            <person name="Gonzalez J."/>
            <person name="Henrissat B."/>
            <person name="Kuo A."/>
            <person name="Liang C."/>
            <person name="Lipzen A."/>
            <person name="Lutzoni F."/>
            <person name="Magnuson J."/>
            <person name="Mondo S."/>
            <person name="Nolan M."/>
            <person name="Ohm R."/>
            <person name="Pangilinan J."/>
            <person name="Park H.-J."/>
            <person name="Ramirez L."/>
            <person name="Alfaro M."/>
            <person name="Sun H."/>
            <person name="Tritt A."/>
            <person name="Yoshinaga Y."/>
            <person name="Zwiers L.-H."/>
            <person name="Turgeon B."/>
            <person name="Goodwin S."/>
            <person name="Spatafora J."/>
            <person name="Crous P."/>
            <person name="Grigoriev I."/>
        </authorList>
    </citation>
    <scope>NUCLEOTIDE SEQUENCE</scope>
    <source>
        <strain evidence="5">CBS 113389</strain>
    </source>
</reference>
<feature type="compositionally biased region" description="Polar residues" evidence="3">
    <location>
        <begin position="1"/>
        <end position="14"/>
    </location>
</feature>
<organism evidence="5 6">
    <name type="scientific">Neohortaea acidophila</name>
    <dbReference type="NCBI Taxonomy" id="245834"/>
    <lineage>
        <taxon>Eukaryota</taxon>
        <taxon>Fungi</taxon>
        <taxon>Dikarya</taxon>
        <taxon>Ascomycota</taxon>
        <taxon>Pezizomycotina</taxon>
        <taxon>Dothideomycetes</taxon>
        <taxon>Dothideomycetidae</taxon>
        <taxon>Mycosphaerellales</taxon>
        <taxon>Teratosphaeriaceae</taxon>
        <taxon>Neohortaea</taxon>
    </lineage>
</organism>
<dbReference type="Pfam" id="PF13921">
    <property type="entry name" value="Myb_DNA-bind_6"/>
    <property type="match status" value="1"/>
</dbReference>
<dbReference type="RefSeq" id="XP_033585232.1">
    <property type="nucleotide sequence ID" value="XM_033735773.1"/>
</dbReference>
<gene>
    <name evidence="5" type="ORF">BDY17DRAFT_313947</name>
</gene>
<dbReference type="SMART" id="SM00320">
    <property type="entry name" value="WD40"/>
    <property type="match status" value="4"/>
</dbReference>
<dbReference type="GO" id="GO:0031929">
    <property type="term" value="P:TOR signaling"/>
    <property type="evidence" value="ECO:0007669"/>
    <property type="project" value="InterPro"/>
</dbReference>
<name>A0A6A6PFC8_9PEZI</name>
<evidence type="ECO:0000256" key="3">
    <source>
        <dbReference type="SAM" id="MobiDB-lite"/>
    </source>
</evidence>
<proteinExistence type="inferred from homology"/>
<accession>A0A6A6PFC8</accession>